<dbReference type="Proteomes" id="UP000887565">
    <property type="component" value="Unplaced"/>
</dbReference>
<accession>A0A915LA36</accession>
<organism evidence="1 2">
    <name type="scientific">Romanomermis culicivorax</name>
    <name type="common">Nematode worm</name>
    <dbReference type="NCBI Taxonomy" id="13658"/>
    <lineage>
        <taxon>Eukaryota</taxon>
        <taxon>Metazoa</taxon>
        <taxon>Ecdysozoa</taxon>
        <taxon>Nematoda</taxon>
        <taxon>Enoplea</taxon>
        <taxon>Dorylaimia</taxon>
        <taxon>Mermithida</taxon>
        <taxon>Mermithoidea</taxon>
        <taxon>Mermithidae</taxon>
        <taxon>Romanomermis</taxon>
    </lineage>
</organism>
<keyword evidence="1" id="KW-1185">Reference proteome</keyword>
<dbReference type="WBParaSite" id="nRc.2.0.1.t47702-RA">
    <property type="protein sequence ID" value="nRc.2.0.1.t47702-RA"/>
    <property type="gene ID" value="nRc.2.0.1.g47702"/>
</dbReference>
<reference evidence="2" key="1">
    <citation type="submission" date="2022-11" db="UniProtKB">
        <authorList>
            <consortium name="WormBaseParasite"/>
        </authorList>
    </citation>
    <scope>IDENTIFICATION</scope>
</reference>
<protein>
    <submittedName>
        <fullName evidence="2">Coat protein</fullName>
    </submittedName>
</protein>
<name>A0A915LA36_ROMCU</name>
<evidence type="ECO:0000313" key="1">
    <source>
        <dbReference type="Proteomes" id="UP000887565"/>
    </source>
</evidence>
<evidence type="ECO:0000313" key="2">
    <source>
        <dbReference type="WBParaSite" id="nRc.2.0.1.t47702-RA"/>
    </source>
</evidence>
<sequence>MNSRTYNYNTPPLSRRKGPWYGHPKSTWLPRQKNNARWWAQTFDFLHTRSVDFLEPPTAANVATAPKNVDTRWLGWPCIAQTFFVKNTDSKKTVNSTQGFFPDGNQISGYATEFFMVKLHYCPFD</sequence>
<dbReference type="AlphaFoldDB" id="A0A915LA36"/>
<proteinExistence type="predicted"/>